<dbReference type="AlphaFoldDB" id="A0AAE3KC94"/>
<comment type="caution">
    <text evidence="3">The sequence shown here is derived from an EMBL/GenBank/DDBJ whole genome shotgun (WGS) entry which is preliminary data.</text>
</comment>
<sequence length="109" mass="12039">MSKSDHPSFETIDLDGIQTYLNQTEVSFAVLSGSHARGVAAESSDVDIALQFPNELSDADRFRRRNRIDADPQVYVDGFVELMDGQPSKPVRSERANFGVGESTGFEEL</sequence>
<protein>
    <submittedName>
        <fullName evidence="3">Nucleotidyltransferase domain-containing protein</fullName>
    </submittedName>
</protein>
<evidence type="ECO:0000313" key="3">
    <source>
        <dbReference type="EMBL" id="MCL9817754.1"/>
    </source>
</evidence>
<dbReference type="Proteomes" id="UP001203207">
    <property type="component" value="Unassembled WGS sequence"/>
</dbReference>
<dbReference type="Gene3D" id="3.30.460.10">
    <property type="entry name" value="Beta Polymerase, domain 2"/>
    <property type="match status" value="1"/>
</dbReference>
<dbReference type="InterPro" id="IPR041633">
    <property type="entry name" value="Polbeta"/>
</dbReference>
<proteinExistence type="predicted"/>
<reference evidence="3" key="2">
    <citation type="submission" date="2022-02" db="EMBL/GenBank/DDBJ databases">
        <authorList>
            <person name="Elcheninov A.G."/>
            <person name="Sorokin D.Y."/>
            <person name="Kublanov I.V."/>
        </authorList>
    </citation>
    <scope>NUCLEOTIDE SEQUENCE</scope>
    <source>
        <strain evidence="3">AArc-St2</strain>
    </source>
</reference>
<evidence type="ECO:0000256" key="1">
    <source>
        <dbReference type="SAM" id="MobiDB-lite"/>
    </source>
</evidence>
<name>A0AAE3KC94_9EURY</name>
<dbReference type="InterPro" id="IPR043519">
    <property type="entry name" value="NT_sf"/>
</dbReference>
<evidence type="ECO:0000259" key="2">
    <source>
        <dbReference type="Pfam" id="PF18765"/>
    </source>
</evidence>
<keyword evidence="4" id="KW-1185">Reference proteome</keyword>
<dbReference type="EMBL" id="JAKRVX010000005">
    <property type="protein sequence ID" value="MCL9817754.1"/>
    <property type="molecule type" value="Genomic_DNA"/>
</dbReference>
<dbReference type="CDD" id="cd05403">
    <property type="entry name" value="NT_KNTase_like"/>
    <property type="match status" value="1"/>
</dbReference>
<accession>A0AAE3KC94</accession>
<organism evidence="3 4">
    <name type="scientific">Natronocalculus amylovorans</name>
    <dbReference type="NCBI Taxonomy" id="2917812"/>
    <lineage>
        <taxon>Archaea</taxon>
        <taxon>Methanobacteriati</taxon>
        <taxon>Methanobacteriota</taxon>
        <taxon>Stenosarchaea group</taxon>
        <taxon>Halobacteria</taxon>
        <taxon>Halobacteriales</taxon>
        <taxon>Haloferacaceae</taxon>
        <taxon>Natronocalculus</taxon>
    </lineage>
</organism>
<dbReference type="RefSeq" id="WP_250585078.1">
    <property type="nucleotide sequence ID" value="NZ_JAKRVX010000005.1"/>
</dbReference>
<evidence type="ECO:0000313" key="4">
    <source>
        <dbReference type="Proteomes" id="UP001203207"/>
    </source>
</evidence>
<reference evidence="3" key="1">
    <citation type="journal article" date="2022" name="Syst. Appl. Microbiol.">
        <title>Natronocalculus amylovorans gen. nov., sp. nov., and Natranaeroarchaeum aerophilus sp. nov., dominant culturable amylolytic natronoarchaea from hypersaline soda lakes in southwestern Siberia.</title>
        <authorList>
            <person name="Sorokin D.Y."/>
            <person name="Elcheninov A.G."/>
            <person name="Khizhniak T.V."/>
            <person name="Koenen M."/>
            <person name="Bale N.J."/>
            <person name="Damste J.S.S."/>
            <person name="Kublanov I.V."/>
        </authorList>
    </citation>
    <scope>NUCLEOTIDE SEQUENCE</scope>
    <source>
        <strain evidence="3">AArc-St2</strain>
    </source>
</reference>
<feature type="domain" description="Polymerase beta nucleotidyltransferase" evidence="2">
    <location>
        <begin position="17"/>
        <end position="68"/>
    </location>
</feature>
<feature type="region of interest" description="Disordered" evidence="1">
    <location>
        <begin position="86"/>
        <end position="109"/>
    </location>
</feature>
<dbReference type="SUPFAM" id="SSF81301">
    <property type="entry name" value="Nucleotidyltransferase"/>
    <property type="match status" value="1"/>
</dbReference>
<dbReference type="Pfam" id="PF18765">
    <property type="entry name" value="Polbeta"/>
    <property type="match status" value="1"/>
</dbReference>
<gene>
    <name evidence="3" type="ORF">AArcSt2_12450</name>
</gene>